<name>A0A2K9Z1J3_RHILE</name>
<gene>
    <name evidence="1" type="ORF">CUJ84_Chr001705</name>
</gene>
<dbReference type="AlphaFoldDB" id="A0A2K9Z1J3"/>
<protein>
    <submittedName>
        <fullName evidence="1">Uncharacterized protein</fullName>
    </submittedName>
</protein>
<sequence length="82" mass="9571">MRAAQSISSSYTLPRAIESRTVIEVKSRICFKCHHWQEMGHRYGRGNSSPRPLRFAMEKWSFRQPQNSVFPKCPLAISLRSF</sequence>
<organism evidence="1 2">
    <name type="scientific">Rhizobium leguminosarum</name>
    <dbReference type="NCBI Taxonomy" id="384"/>
    <lineage>
        <taxon>Bacteria</taxon>
        <taxon>Pseudomonadati</taxon>
        <taxon>Pseudomonadota</taxon>
        <taxon>Alphaproteobacteria</taxon>
        <taxon>Hyphomicrobiales</taxon>
        <taxon>Rhizobiaceae</taxon>
        <taxon>Rhizobium/Agrobacterium group</taxon>
        <taxon>Rhizobium</taxon>
    </lineage>
</organism>
<dbReference type="EMBL" id="CP025012">
    <property type="protein sequence ID" value="AUW42087.1"/>
    <property type="molecule type" value="Genomic_DNA"/>
</dbReference>
<accession>A0A2K9Z1J3</accession>
<proteinExistence type="predicted"/>
<dbReference type="Proteomes" id="UP000238523">
    <property type="component" value="Chromosome"/>
</dbReference>
<reference evidence="1 2" key="1">
    <citation type="submission" date="2017-11" db="EMBL/GenBank/DDBJ databases">
        <title>Complete genome of Rhizobium leguminosarum Norway, an ineffective micro-symbiont.</title>
        <authorList>
            <person name="Hoffrichter A."/>
            <person name="Liang J."/>
            <person name="Brachmann A."/>
            <person name="Marin M."/>
        </authorList>
    </citation>
    <scope>NUCLEOTIDE SEQUENCE [LARGE SCALE GENOMIC DNA]</scope>
    <source>
        <strain evidence="1 2">Norway</strain>
    </source>
</reference>
<evidence type="ECO:0000313" key="1">
    <source>
        <dbReference type="EMBL" id="AUW42087.1"/>
    </source>
</evidence>
<evidence type="ECO:0000313" key="2">
    <source>
        <dbReference type="Proteomes" id="UP000238523"/>
    </source>
</evidence>